<dbReference type="CDD" id="cd01392">
    <property type="entry name" value="HTH_LacI"/>
    <property type="match status" value="1"/>
</dbReference>
<evidence type="ECO:0000256" key="3">
    <source>
        <dbReference type="ARBA" id="ARBA00023163"/>
    </source>
</evidence>
<keyword evidence="3" id="KW-0804">Transcription</keyword>
<evidence type="ECO:0000256" key="1">
    <source>
        <dbReference type="ARBA" id="ARBA00023015"/>
    </source>
</evidence>
<evidence type="ECO:0000256" key="2">
    <source>
        <dbReference type="ARBA" id="ARBA00023125"/>
    </source>
</evidence>
<dbReference type="Pfam" id="PF00356">
    <property type="entry name" value="LacI"/>
    <property type="match status" value="1"/>
</dbReference>
<gene>
    <name evidence="5" type="ORF">GCM10023224_51500</name>
</gene>
<dbReference type="SMART" id="SM00354">
    <property type="entry name" value="HTH_LACI"/>
    <property type="match status" value="1"/>
</dbReference>
<dbReference type="SUPFAM" id="SSF47413">
    <property type="entry name" value="lambda repressor-like DNA-binding domains"/>
    <property type="match status" value="1"/>
</dbReference>
<dbReference type="GO" id="GO:0003677">
    <property type="term" value="F:DNA binding"/>
    <property type="evidence" value="ECO:0007669"/>
    <property type="project" value="UniProtKB-KW"/>
</dbReference>
<dbReference type="PROSITE" id="PS50932">
    <property type="entry name" value="HTH_LACI_2"/>
    <property type="match status" value="1"/>
</dbReference>
<dbReference type="SUPFAM" id="SSF53822">
    <property type="entry name" value="Periplasmic binding protein-like I"/>
    <property type="match status" value="1"/>
</dbReference>
<dbReference type="InterPro" id="IPR046335">
    <property type="entry name" value="LacI/GalR-like_sensor"/>
</dbReference>
<dbReference type="PANTHER" id="PTHR30146:SF153">
    <property type="entry name" value="LACTOSE OPERON REPRESSOR"/>
    <property type="match status" value="1"/>
</dbReference>
<keyword evidence="1" id="KW-0805">Transcription regulation</keyword>
<dbReference type="PANTHER" id="PTHR30146">
    <property type="entry name" value="LACI-RELATED TRANSCRIPTIONAL REPRESSOR"/>
    <property type="match status" value="1"/>
</dbReference>
<dbReference type="InterPro" id="IPR000843">
    <property type="entry name" value="HTH_LacI"/>
</dbReference>
<accession>A0ABP9H1M4</accession>
<dbReference type="InterPro" id="IPR010982">
    <property type="entry name" value="Lambda_DNA-bd_dom_sf"/>
</dbReference>
<organism evidence="5 6">
    <name type="scientific">Streptomonospora halophila</name>
    <dbReference type="NCBI Taxonomy" id="427369"/>
    <lineage>
        <taxon>Bacteria</taxon>
        <taxon>Bacillati</taxon>
        <taxon>Actinomycetota</taxon>
        <taxon>Actinomycetes</taxon>
        <taxon>Streptosporangiales</taxon>
        <taxon>Nocardiopsidaceae</taxon>
        <taxon>Streptomonospora</taxon>
    </lineage>
</organism>
<dbReference type="Pfam" id="PF13377">
    <property type="entry name" value="Peripla_BP_3"/>
    <property type="match status" value="1"/>
</dbReference>
<dbReference type="Proteomes" id="UP001499993">
    <property type="component" value="Unassembled WGS sequence"/>
</dbReference>
<evidence type="ECO:0000313" key="6">
    <source>
        <dbReference type="Proteomes" id="UP001499993"/>
    </source>
</evidence>
<reference evidence="6" key="1">
    <citation type="journal article" date="2019" name="Int. J. Syst. Evol. Microbiol.">
        <title>The Global Catalogue of Microorganisms (GCM) 10K type strain sequencing project: providing services to taxonomists for standard genome sequencing and annotation.</title>
        <authorList>
            <consortium name="The Broad Institute Genomics Platform"/>
            <consortium name="The Broad Institute Genome Sequencing Center for Infectious Disease"/>
            <person name="Wu L."/>
            <person name="Ma J."/>
        </authorList>
    </citation>
    <scope>NUCLEOTIDE SEQUENCE [LARGE SCALE GENOMIC DNA]</scope>
    <source>
        <strain evidence="6">JCM 18123</strain>
    </source>
</reference>
<dbReference type="CDD" id="cd06267">
    <property type="entry name" value="PBP1_LacI_sugar_binding-like"/>
    <property type="match status" value="1"/>
</dbReference>
<comment type="caution">
    <text evidence="5">The sequence shown here is derived from an EMBL/GenBank/DDBJ whole genome shotgun (WGS) entry which is preliminary data.</text>
</comment>
<name>A0ABP9H1M4_9ACTN</name>
<dbReference type="EMBL" id="BAABIK010000062">
    <property type="protein sequence ID" value="GAA4959278.1"/>
    <property type="molecule type" value="Genomic_DNA"/>
</dbReference>
<keyword evidence="2 5" id="KW-0238">DNA-binding</keyword>
<protein>
    <submittedName>
        <fullName evidence="5">LacI family DNA-binding transcriptional regulator</fullName>
    </submittedName>
</protein>
<feature type="domain" description="HTH lacI-type" evidence="4">
    <location>
        <begin position="23"/>
        <end position="78"/>
    </location>
</feature>
<keyword evidence="6" id="KW-1185">Reference proteome</keyword>
<dbReference type="InterPro" id="IPR028082">
    <property type="entry name" value="Peripla_BP_I"/>
</dbReference>
<sequence>MIELRKEFSKEGVKGEAVGNGYVTLEQVARHAGVSLATASRVLNGSTRQVGRALHERVTASAHELGYLANASAQTLARNTSSLVGLIVHDIADPYFSSIASGVTRTAEDEGLVVVLGTTGRTPQRELALLAMLRSHRARAVVLAGSRTIEEETTRRLADEIAAFNARGGRVACVSQEGLPADTVVPSNRDGAAELARHLIGLGHRRFALLAGPTDLRTARDRLDGFHAALSGAGIELDPRNVVHGAFTRDGGYESTRRLLAAETDATCLFAVNDVMATGAVAALRDAGLQVPRDLSVAGFDDIPTLRDLTPGLTTVRLPLEWMGEEAARLALVDDGDIEPRTVPVSGEVVVRASTAPPTRT</sequence>
<proteinExistence type="predicted"/>
<evidence type="ECO:0000259" key="4">
    <source>
        <dbReference type="PROSITE" id="PS50932"/>
    </source>
</evidence>
<evidence type="ECO:0000313" key="5">
    <source>
        <dbReference type="EMBL" id="GAA4959278.1"/>
    </source>
</evidence>
<dbReference type="Gene3D" id="3.40.50.2300">
    <property type="match status" value="2"/>
</dbReference>
<dbReference type="Gene3D" id="1.10.260.40">
    <property type="entry name" value="lambda repressor-like DNA-binding domains"/>
    <property type="match status" value="1"/>
</dbReference>